<dbReference type="EMBL" id="JAAMPC010000002">
    <property type="protein sequence ID" value="KAG2327257.1"/>
    <property type="molecule type" value="Genomic_DNA"/>
</dbReference>
<sequence length="139" mass="15581">MRFTVDAGVDLVSNTKSFCTFQIPQRTQGRTSKVRPVGDVIETHDAGFRSGTRFQTCLAKGQSKNRCISVSSSLQWGQEPPTSRPLCWRLAPRGKAPRQSFHRKILSFSEVLQDQTCRFQVKSVGRFVGAGVISSMKEW</sequence>
<dbReference type="AlphaFoldDB" id="A0A8X7WDC8"/>
<comment type="caution">
    <text evidence="1">The sequence shown here is derived from an EMBL/GenBank/DDBJ whole genome shotgun (WGS) entry which is preliminary data.</text>
</comment>
<name>A0A8X7WDC8_BRACI</name>
<gene>
    <name evidence="1" type="ORF">Bca52824_009985</name>
</gene>
<accession>A0A8X7WDC8</accession>
<proteinExistence type="predicted"/>
<protein>
    <submittedName>
        <fullName evidence="1">Uncharacterized protein</fullName>
    </submittedName>
</protein>
<dbReference type="Proteomes" id="UP000886595">
    <property type="component" value="Unassembled WGS sequence"/>
</dbReference>
<evidence type="ECO:0000313" key="2">
    <source>
        <dbReference type="Proteomes" id="UP000886595"/>
    </source>
</evidence>
<keyword evidence="2" id="KW-1185">Reference proteome</keyword>
<reference evidence="1 2" key="1">
    <citation type="submission" date="2020-02" db="EMBL/GenBank/DDBJ databases">
        <authorList>
            <person name="Ma Q."/>
            <person name="Huang Y."/>
            <person name="Song X."/>
            <person name="Pei D."/>
        </authorList>
    </citation>
    <scope>NUCLEOTIDE SEQUENCE [LARGE SCALE GENOMIC DNA]</scope>
    <source>
        <strain evidence="1">Sxm20200214</strain>
        <tissue evidence="1">Leaf</tissue>
    </source>
</reference>
<evidence type="ECO:0000313" key="1">
    <source>
        <dbReference type="EMBL" id="KAG2327257.1"/>
    </source>
</evidence>
<organism evidence="1 2">
    <name type="scientific">Brassica carinata</name>
    <name type="common">Ethiopian mustard</name>
    <name type="synonym">Abyssinian cabbage</name>
    <dbReference type="NCBI Taxonomy" id="52824"/>
    <lineage>
        <taxon>Eukaryota</taxon>
        <taxon>Viridiplantae</taxon>
        <taxon>Streptophyta</taxon>
        <taxon>Embryophyta</taxon>
        <taxon>Tracheophyta</taxon>
        <taxon>Spermatophyta</taxon>
        <taxon>Magnoliopsida</taxon>
        <taxon>eudicotyledons</taxon>
        <taxon>Gunneridae</taxon>
        <taxon>Pentapetalae</taxon>
        <taxon>rosids</taxon>
        <taxon>malvids</taxon>
        <taxon>Brassicales</taxon>
        <taxon>Brassicaceae</taxon>
        <taxon>Brassiceae</taxon>
        <taxon>Brassica</taxon>
    </lineage>
</organism>